<evidence type="ECO:0000313" key="2">
    <source>
        <dbReference type="Proteomes" id="UP000002368"/>
    </source>
</evidence>
<dbReference type="AlphaFoldDB" id="D5WSQ8"/>
<name>D5WSQ8_KYRT2</name>
<protein>
    <submittedName>
        <fullName evidence="1">Uncharacterized protein</fullName>
    </submittedName>
</protein>
<gene>
    <name evidence="1" type="ordered locus">Btus_2413</name>
</gene>
<dbReference type="HOGENOM" id="CLU_3253002_0_0_9"/>
<accession>D5WSQ8</accession>
<evidence type="ECO:0000313" key="1">
    <source>
        <dbReference type="EMBL" id="ADG07077.1"/>
    </source>
</evidence>
<reference evidence="1 2" key="1">
    <citation type="journal article" date="2011" name="Stand. Genomic Sci.">
        <title>Complete genome sequence of the thermophilic, hydrogen-oxidizing Bacillus tusciae type strain (T2) and reclassification in the new genus, Kyrpidia gen. nov. as Kyrpidia tusciae comb. nov. and emendation of the family Alicyclobacillaceae da Costa and Rainey, 2010.</title>
        <authorList>
            <person name="Klenk H.P."/>
            <person name="Lapidus A."/>
            <person name="Chertkov O."/>
            <person name="Copeland A."/>
            <person name="Del Rio T.G."/>
            <person name="Nolan M."/>
            <person name="Lucas S."/>
            <person name="Chen F."/>
            <person name="Tice H."/>
            <person name="Cheng J.F."/>
            <person name="Han C."/>
            <person name="Bruce D."/>
            <person name="Goodwin L."/>
            <person name="Pitluck S."/>
            <person name="Pati A."/>
            <person name="Ivanova N."/>
            <person name="Mavromatis K."/>
            <person name="Daum C."/>
            <person name="Chen A."/>
            <person name="Palaniappan K."/>
            <person name="Chang Y.J."/>
            <person name="Land M."/>
            <person name="Hauser L."/>
            <person name="Jeffries C.D."/>
            <person name="Detter J.C."/>
            <person name="Rohde M."/>
            <person name="Abt B."/>
            <person name="Pukall R."/>
            <person name="Goker M."/>
            <person name="Bristow J."/>
            <person name="Markowitz V."/>
            <person name="Hugenholtz P."/>
            <person name="Eisen J.A."/>
        </authorList>
    </citation>
    <scope>NUCLEOTIDE SEQUENCE [LARGE SCALE GENOMIC DNA]</scope>
    <source>
        <strain evidence="1 2">DSM 2912</strain>
    </source>
</reference>
<dbReference type="KEGG" id="bts:Btus_2413"/>
<dbReference type="EMBL" id="CP002017">
    <property type="protein sequence ID" value="ADG07077.1"/>
    <property type="molecule type" value="Genomic_DNA"/>
</dbReference>
<proteinExistence type="predicted"/>
<keyword evidence="2" id="KW-1185">Reference proteome</keyword>
<dbReference type="Proteomes" id="UP000002368">
    <property type="component" value="Chromosome"/>
</dbReference>
<dbReference type="SUPFAM" id="SSF57802">
    <property type="entry name" value="Rubredoxin-like"/>
    <property type="match status" value="1"/>
</dbReference>
<sequence length="42" mass="5058">MQYICLECGEFYEGDEVEREFNICPDCHRRLDDNEGRSQDRS</sequence>
<organism evidence="1 2">
    <name type="scientific">Kyrpidia tusciae (strain DSM 2912 / NBRC 15312 / T2)</name>
    <name type="common">Bacillus tusciae</name>
    <dbReference type="NCBI Taxonomy" id="562970"/>
    <lineage>
        <taxon>Bacteria</taxon>
        <taxon>Bacillati</taxon>
        <taxon>Bacillota</taxon>
        <taxon>Bacilli</taxon>
        <taxon>Bacillales</taxon>
        <taxon>Alicyclobacillaceae</taxon>
        <taxon>Kyrpidia</taxon>
    </lineage>
</organism>